<reference evidence="1 2" key="1">
    <citation type="submission" date="2024-11" db="EMBL/GenBank/DDBJ databases">
        <title>Chromosome-level genome assembly of the freshwater bivalve Anodonta woodiana.</title>
        <authorList>
            <person name="Chen X."/>
        </authorList>
    </citation>
    <scope>NUCLEOTIDE SEQUENCE [LARGE SCALE GENOMIC DNA]</scope>
    <source>
        <strain evidence="1">MN2024</strain>
        <tissue evidence="1">Gills</tissue>
    </source>
</reference>
<feature type="non-terminal residue" evidence="1">
    <location>
        <position position="1"/>
    </location>
</feature>
<comment type="caution">
    <text evidence="1">The sequence shown here is derived from an EMBL/GenBank/DDBJ whole genome shotgun (WGS) entry which is preliminary data.</text>
</comment>
<dbReference type="AlphaFoldDB" id="A0ABD3XDR2"/>
<evidence type="ECO:0000313" key="2">
    <source>
        <dbReference type="Proteomes" id="UP001634394"/>
    </source>
</evidence>
<feature type="non-terminal residue" evidence="1">
    <location>
        <position position="77"/>
    </location>
</feature>
<gene>
    <name evidence="1" type="ORF">ACJMK2_029961</name>
</gene>
<sequence>FLPQIETYNSITTNKPQFQSRGYGPIKRATRLSQGKGTNYKCSILSLKQGKHCWNQILLQTLLFKTAISYQKTGSNQ</sequence>
<proteinExistence type="predicted"/>
<organism evidence="1 2">
    <name type="scientific">Sinanodonta woodiana</name>
    <name type="common">Chinese pond mussel</name>
    <name type="synonym">Anodonta woodiana</name>
    <dbReference type="NCBI Taxonomy" id="1069815"/>
    <lineage>
        <taxon>Eukaryota</taxon>
        <taxon>Metazoa</taxon>
        <taxon>Spiralia</taxon>
        <taxon>Lophotrochozoa</taxon>
        <taxon>Mollusca</taxon>
        <taxon>Bivalvia</taxon>
        <taxon>Autobranchia</taxon>
        <taxon>Heteroconchia</taxon>
        <taxon>Palaeoheterodonta</taxon>
        <taxon>Unionida</taxon>
        <taxon>Unionoidea</taxon>
        <taxon>Unionidae</taxon>
        <taxon>Unioninae</taxon>
        <taxon>Sinanodonta</taxon>
    </lineage>
</organism>
<keyword evidence="2" id="KW-1185">Reference proteome</keyword>
<protein>
    <submittedName>
        <fullName evidence="1">Uncharacterized protein</fullName>
    </submittedName>
</protein>
<accession>A0ABD3XDR2</accession>
<dbReference type="Proteomes" id="UP001634394">
    <property type="component" value="Unassembled WGS sequence"/>
</dbReference>
<evidence type="ECO:0000313" key="1">
    <source>
        <dbReference type="EMBL" id="KAL3883726.1"/>
    </source>
</evidence>
<dbReference type="EMBL" id="JBJQND010000003">
    <property type="protein sequence ID" value="KAL3883726.1"/>
    <property type="molecule type" value="Genomic_DNA"/>
</dbReference>
<name>A0ABD3XDR2_SINWO</name>